<feature type="transmembrane region" description="Helical" evidence="8">
    <location>
        <begin position="38"/>
        <end position="60"/>
    </location>
</feature>
<dbReference type="SFLD" id="SFLDF00027">
    <property type="entry name" value="p-type_atpase"/>
    <property type="match status" value="1"/>
</dbReference>
<dbReference type="SUPFAM" id="SSF81653">
    <property type="entry name" value="Calcium ATPase, transduction domain A"/>
    <property type="match status" value="1"/>
</dbReference>
<feature type="transmembrane region" description="Helical" evidence="8">
    <location>
        <begin position="641"/>
        <end position="665"/>
    </location>
</feature>
<feature type="transmembrane region" description="Helical" evidence="8">
    <location>
        <begin position="671"/>
        <end position="691"/>
    </location>
</feature>
<evidence type="ECO:0000256" key="2">
    <source>
        <dbReference type="ARBA" id="ARBA00022692"/>
    </source>
</evidence>
<dbReference type="SUPFAM" id="SSF56784">
    <property type="entry name" value="HAD-like"/>
    <property type="match status" value="1"/>
</dbReference>
<name>A0A6P1TIV8_9FIRM</name>
<dbReference type="InterPro" id="IPR006068">
    <property type="entry name" value="ATPase_P-typ_cation-transptr_C"/>
</dbReference>
<evidence type="ECO:0000313" key="12">
    <source>
        <dbReference type="EMBL" id="QHQ59856.1"/>
    </source>
</evidence>
<dbReference type="NCBIfam" id="TIGR01494">
    <property type="entry name" value="ATPase_P-type"/>
    <property type="match status" value="2"/>
</dbReference>
<feature type="domain" description="P-type ATPase A" evidence="9">
    <location>
        <begin position="97"/>
        <end position="216"/>
    </location>
</feature>
<evidence type="ECO:0000256" key="8">
    <source>
        <dbReference type="SAM" id="Phobius"/>
    </source>
</evidence>
<dbReference type="Pfam" id="PF00122">
    <property type="entry name" value="E1-E2_ATPase"/>
    <property type="match status" value="1"/>
</dbReference>
<dbReference type="PRINTS" id="PR00120">
    <property type="entry name" value="HATPASE"/>
</dbReference>
<keyword evidence="2 8" id="KW-0812">Transmembrane</keyword>
<dbReference type="Pfam" id="PF00689">
    <property type="entry name" value="Cation_ATPase_C"/>
    <property type="match status" value="1"/>
</dbReference>
<dbReference type="InterPro" id="IPR018303">
    <property type="entry name" value="ATPase_P-typ_P_site"/>
</dbReference>
<proteinExistence type="predicted"/>
<dbReference type="SFLD" id="SFLDS00003">
    <property type="entry name" value="Haloacid_Dehalogenase"/>
    <property type="match status" value="1"/>
</dbReference>
<accession>A0A6P1TIV8</accession>
<evidence type="ECO:0000256" key="3">
    <source>
        <dbReference type="ARBA" id="ARBA00022741"/>
    </source>
</evidence>
<evidence type="ECO:0000259" key="10">
    <source>
        <dbReference type="Pfam" id="PF00689"/>
    </source>
</evidence>
<dbReference type="InterPro" id="IPR004014">
    <property type="entry name" value="ATPase_P-typ_cation-transptr_N"/>
</dbReference>
<evidence type="ECO:0000256" key="1">
    <source>
        <dbReference type="ARBA" id="ARBA00004141"/>
    </source>
</evidence>
<dbReference type="SFLD" id="SFLDG00002">
    <property type="entry name" value="C1.7:_P-type_atpase_like"/>
    <property type="match status" value="1"/>
</dbReference>
<dbReference type="InterPro" id="IPR023298">
    <property type="entry name" value="ATPase_P-typ_TM_dom_sf"/>
</dbReference>
<sequence>MKNVNGEGLSTVRVYELQKKYGKNEIVTERKKLLIHRILSAVKEPIFLLLILASVTYFLLGEANDGVIMLIFVFCIIVMDVLQEWKTDRALSALKNLSQPMIMAIRDGKVTRVPSVELVPGDIILAEEGNRIPADGYVLTSHDFCTDESLLTGESGEIWKTPAQAVSGDKKSKELTIESLDNLRSDYCYAGTMVTQGNATILINKTGNETAYGKIGLSMVGIKPKLTPLQRQMKILTKQCTIIAIFLLFIVSFITYFNLTDYTLLDRFIESLLSGIVLTLSMIPAEFPVILTVFLSMGALRLTKKHALIRKLSAAETLGAVSVICLDKTGTITKNQMSVEETFHYQCEEINLAKIAALACDNNPFDPMEKAILTYCNDLGLSEQEIFSGVFVKGYPFNQECKTMTHVWKRKDTIVAAAKGSPEWLINHSNLPSEECRLIGDKTRELFKKGLRVIAVGFMEINNESEIPEDLQEYGFTFCGLIGFMDPPKDSISEDIRKCKEAGIRLVMITGDNGDTAASIAKQIQFPGDLTPMTGNELDEISESDLPEVLKKVNIFSRVVPEQKLRIVKGFIANGDIVAMTGDGVNDAPALKWADIGIAMGLRGSEVTKEAADLILLDDNFSTILDSVEDGRRIYDNIRKAIGYVFTIHIPIALICLFGPLLHILPYDLMLLPLHVILLELIMNPTCAAAIERQPSEVNIMKHGPRNPAEQLLTKRILIKSILQGFAIFLGAFGSFYYYLVILGGSPDIARSIGLSVLILSNLFLVLVNASERESVFRSFCRLKKEKGILFVLGATFFLLVFILYGPLQSVLLLSHLNLKLFFSTVFIAFISVFWYELIKIIRKKS</sequence>
<evidence type="ECO:0000259" key="11">
    <source>
        <dbReference type="Pfam" id="PF00690"/>
    </source>
</evidence>
<dbReference type="InterPro" id="IPR036412">
    <property type="entry name" value="HAD-like_sf"/>
</dbReference>
<feature type="domain" description="Cation-transporting P-type ATPase C-terminal" evidence="10">
    <location>
        <begin position="669"/>
        <end position="842"/>
    </location>
</feature>
<reference evidence="12 13" key="1">
    <citation type="submission" date="2020-01" db="EMBL/GenBank/DDBJ databases">
        <title>Genome analysis of Anaerocolumna sp. CBA3638.</title>
        <authorList>
            <person name="Kim J."/>
            <person name="Roh S.W."/>
        </authorList>
    </citation>
    <scope>NUCLEOTIDE SEQUENCE [LARGE SCALE GENOMIC DNA]</scope>
    <source>
        <strain evidence="12 13">CBA3638</strain>
    </source>
</reference>
<keyword evidence="3" id="KW-0547">Nucleotide-binding</keyword>
<dbReference type="InterPro" id="IPR001757">
    <property type="entry name" value="P_typ_ATPase"/>
</dbReference>
<dbReference type="EMBL" id="CP048000">
    <property type="protein sequence ID" value="QHQ59856.1"/>
    <property type="molecule type" value="Genomic_DNA"/>
</dbReference>
<evidence type="ECO:0000256" key="4">
    <source>
        <dbReference type="ARBA" id="ARBA00022840"/>
    </source>
</evidence>
<dbReference type="Proteomes" id="UP000464314">
    <property type="component" value="Chromosome"/>
</dbReference>
<dbReference type="Gene3D" id="1.20.1110.10">
    <property type="entry name" value="Calcium-transporting ATPase, transmembrane domain"/>
    <property type="match status" value="2"/>
</dbReference>
<feature type="transmembrane region" description="Helical" evidence="8">
    <location>
        <begin position="789"/>
        <end position="808"/>
    </location>
</feature>
<feature type="transmembrane region" description="Helical" evidence="8">
    <location>
        <begin position="722"/>
        <end position="743"/>
    </location>
</feature>
<dbReference type="KEGG" id="anr:Ana3638_02795"/>
<dbReference type="InterPro" id="IPR023214">
    <property type="entry name" value="HAD_sf"/>
</dbReference>
<keyword evidence="6 8" id="KW-1133">Transmembrane helix</keyword>
<organism evidence="12 13">
    <name type="scientific">Anaerocolumna sedimenticola</name>
    <dbReference type="NCBI Taxonomy" id="2696063"/>
    <lineage>
        <taxon>Bacteria</taxon>
        <taxon>Bacillati</taxon>
        <taxon>Bacillota</taxon>
        <taxon>Clostridia</taxon>
        <taxon>Lachnospirales</taxon>
        <taxon>Lachnospiraceae</taxon>
        <taxon>Anaerocolumna</taxon>
    </lineage>
</organism>
<dbReference type="GO" id="GO:0016887">
    <property type="term" value="F:ATP hydrolysis activity"/>
    <property type="evidence" value="ECO:0007669"/>
    <property type="project" value="InterPro"/>
</dbReference>
<evidence type="ECO:0000256" key="7">
    <source>
        <dbReference type="ARBA" id="ARBA00023136"/>
    </source>
</evidence>
<evidence type="ECO:0000256" key="5">
    <source>
        <dbReference type="ARBA" id="ARBA00022967"/>
    </source>
</evidence>
<feature type="transmembrane region" description="Helical" evidence="8">
    <location>
        <begin position="240"/>
        <end position="259"/>
    </location>
</feature>
<dbReference type="InterPro" id="IPR023299">
    <property type="entry name" value="ATPase_P-typ_cyto_dom_N"/>
</dbReference>
<feature type="transmembrane region" description="Helical" evidence="8">
    <location>
        <begin position="749"/>
        <end position="768"/>
    </location>
</feature>
<dbReference type="PANTHER" id="PTHR42861">
    <property type="entry name" value="CALCIUM-TRANSPORTING ATPASE"/>
    <property type="match status" value="1"/>
</dbReference>
<feature type="transmembrane region" description="Helical" evidence="8">
    <location>
        <begin position="820"/>
        <end position="839"/>
    </location>
</feature>
<dbReference type="GO" id="GO:0016020">
    <property type="term" value="C:membrane"/>
    <property type="evidence" value="ECO:0007669"/>
    <property type="project" value="UniProtKB-SubCell"/>
</dbReference>
<dbReference type="PRINTS" id="PR00119">
    <property type="entry name" value="CATATPASE"/>
</dbReference>
<comment type="subcellular location">
    <subcellularLocation>
        <location evidence="1">Membrane</location>
        <topology evidence="1">Multi-pass membrane protein</topology>
    </subcellularLocation>
</comment>
<dbReference type="InterPro" id="IPR059000">
    <property type="entry name" value="ATPase_P-type_domA"/>
</dbReference>
<evidence type="ECO:0000259" key="9">
    <source>
        <dbReference type="Pfam" id="PF00122"/>
    </source>
</evidence>
<dbReference type="InterPro" id="IPR044492">
    <property type="entry name" value="P_typ_ATPase_HD_dom"/>
</dbReference>
<gene>
    <name evidence="12" type="ORF">Ana3638_02795</name>
</gene>
<dbReference type="GO" id="GO:0005524">
    <property type="term" value="F:ATP binding"/>
    <property type="evidence" value="ECO:0007669"/>
    <property type="project" value="UniProtKB-KW"/>
</dbReference>
<feature type="domain" description="Cation-transporting P-type ATPase N-terminal" evidence="11">
    <location>
        <begin position="7"/>
        <end position="55"/>
    </location>
</feature>
<feature type="transmembrane region" description="Helical" evidence="8">
    <location>
        <begin position="66"/>
        <end position="82"/>
    </location>
</feature>
<keyword evidence="7 8" id="KW-0472">Membrane</keyword>
<dbReference type="Gene3D" id="3.40.50.1000">
    <property type="entry name" value="HAD superfamily/HAD-like"/>
    <property type="match status" value="2"/>
</dbReference>
<keyword evidence="5" id="KW-1278">Translocase</keyword>
<dbReference type="Gene3D" id="2.70.150.10">
    <property type="entry name" value="Calcium-transporting ATPase, cytoplasmic transduction domain A"/>
    <property type="match status" value="1"/>
</dbReference>
<keyword evidence="4" id="KW-0067">ATP-binding</keyword>
<evidence type="ECO:0000313" key="13">
    <source>
        <dbReference type="Proteomes" id="UP000464314"/>
    </source>
</evidence>
<dbReference type="SUPFAM" id="SSF81665">
    <property type="entry name" value="Calcium ATPase, transmembrane domain M"/>
    <property type="match status" value="1"/>
</dbReference>
<protein>
    <submittedName>
        <fullName evidence="12">HAD-IC family P-type ATPase</fullName>
    </submittedName>
</protein>
<dbReference type="Pfam" id="PF00702">
    <property type="entry name" value="Hydrolase"/>
    <property type="match status" value="1"/>
</dbReference>
<feature type="transmembrane region" description="Helical" evidence="8">
    <location>
        <begin position="271"/>
        <end position="295"/>
    </location>
</feature>
<dbReference type="InterPro" id="IPR008250">
    <property type="entry name" value="ATPase_P-typ_transduc_dom_A_sf"/>
</dbReference>
<dbReference type="PROSITE" id="PS00154">
    <property type="entry name" value="ATPASE_E1_E2"/>
    <property type="match status" value="1"/>
</dbReference>
<evidence type="ECO:0000256" key="6">
    <source>
        <dbReference type="ARBA" id="ARBA00022989"/>
    </source>
</evidence>
<dbReference type="AlphaFoldDB" id="A0A6P1TIV8"/>
<dbReference type="Pfam" id="PF00690">
    <property type="entry name" value="Cation_ATPase_N"/>
    <property type="match status" value="1"/>
</dbReference>
<dbReference type="Gene3D" id="3.40.1110.10">
    <property type="entry name" value="Calcium-transporting ATPase, cytoplasmic domain N"/>
    <property type="match status" value="2"/>
</dbReference>
<dbReference type="RefSeq" id="WP_161836692.1">
    <property type="nucleotide sequence ID" value="NZ_CP048000.1"/>
</dbReference>
<keyword evidence="13" id="KW-1185">Reference proteome</keyword>